<dbReference type="Proteomes" id="UP000019254">
    <property type="component" value="Unassembled WGS sequence"/>
</dbReference>
<dbReference type="EMBL" id="AODE01000036">
    <property type="protein sequence ID" value="EUJ25772.1"/>
    <property type="molecule type" value="Genomic_DNA"/>
</dbReference>
<dbReference type="AlphaFoldDB" id="W7BIQ5"/>
<comment type="caution">
    <text evidence="6">The sequence shown here is derived from an EMBL/GenBank/DDBJ whole genome shotgun (WGS) entry which is preliminary data.</text>
</comment>
<accession>W7BIQ5</accession>
<dbReference type="CDD" id="cd00592">
    <property type="entry name" value="HTH_MerR-like"/>
    <property type="match status" value="1"/>
</dbReference>
<dbReference type="Pfam" id="PF13411">
    <property type="entry name" value="MerR_1"/>
    <property type="match status" value="1"/>
</dbReference>
<name>W7BIQ5_9LIST</name>
<protein>
    <submittedName>
        <fullName evidence="6">MerR family transcriptional regulator</fullName>
    </submittedName>
</protein>
<keyword evidence="4" id="KW-0804">Transcription</keyword>
<dbReference type="PATRIC" id="fig|1265820.5.peg.3198"/>
<dbReference type="Gene3D" id="1.10.1660.10">
    <property type="match status" value="1"/>
</dbReference>
<feature type="domain" description="HTH merR-type" evidence="5">
    <location>
        <begin position="1"/>
        <end position="68"/>
    </location>
</feature>
<dbReference type="PROSITE" id="PS50937">
    <property type="entry name" value="HTH_MERR_2"/>
    <property type="match status" value="1"/>
</dbReference>
<dbReference type="PANTHER" id="PTHR30204:SF69">
    <property type="entry name" value="MERR-FAMILY TRANSCRIPTIONAL REGULATOR"/>
    <property type="match status" value="1"/>
</dbReference>
<evidence type="ECO:0000313" key="7">
    <source>
        <dbReference type="Proteomes" id="UP000019254"/>
    </source>
</evidence>
<dbReference type="GO" id="GO:0003700">
    <property type="term" value="F:DNA-binding transcription factor activity"/>
    <property type="evidence" value="ECO:0007669"/>
    <property type="project" value="InterPro"/>
</dbReference>
<dbReference type="SUPFAM" id="SSF46955">
    <property type="entry name" value="Putative DNA-binding domain"/>
    <property type="match status" value="1"/>
</dbReference>
<evidence type="ECO:0000256" key="4">
    <source>
        <dbReference type="ARBA" id="ARBA00023163"/>
    </source>
</evidence>
<gene>
    <name evidence="6" type="ORF">PCORN_16160</name>
</gene>
<dbReference type="SMART" id="SM00422">
    <property type="entry name" value="HTH_MERR"/>
    <property type="match status" value="1"/>
</dbReference>
<dbReference type="STRING" id="1265820.PCORN_16160"/>
<evidence type="ECO:0000313" key="6">
    <source>
        <dbReference type="EMBL" id="EUJ25772.1"/>
    </source>
</evidence>
<dbReference type="InterPro" id="IPR009061">
    <property type="entry name" value="DNA-bd_dom_put_sf"/>
</dbReference>
<dbReference type="GO" id="GO:0003677">
    <property type="term" value="F:DNA binding"/>
    <property type="evidence" value="ECO:0007669"/>
    <property type="project" value="UniProtKB-KW"/>
</dbReference>
<keyword evidence="1" id="KW-0678">Repressor</keyword>
<evidence type="ECO:0000256" key="2">
    <source>
        <dbReference type="ARBA" id="ARBA00023015"/>
    </source>
</evidence>
<evidence type="ECO:0000256" key="3">
    <source>
        <dbReference type="ARBA" id="ARBA00023125"/>
    </source>
</evidence>
<proteinExistence type="predicted"/>
<sequence length="140" mass="16431">MRGHELSELLGVPVSTLHYYEKKGLIQPQRGENQYRNYSEQDIKIMKYILILKEAGFSLAEISEVMQRYFREPHGVDCEVEAQIFFHAKIHDLKQKIEQYQTIITIMEDLPVMLGEAPLARIQEKNDALVDSFFEQKGWK</sequence>
<keyword evidence="3" id="KW-0238">DNA-binding</keyword>
<evidence type="ECO:0000256" key="1">
    <source>
        <dbReference type="ARBA" id="ARBA00022491"/>
    </source>
</evidence>
<keyword evidence="2" id="KW-0805">Transcription regulation</keyword>
<dbReference type="PRINTS" id="PR00040">
    <property type="entry name" value="HTHMERR"/>
</dbReference>
<dbReference type="OrthoDB" id="9811174at2"/>
<evidence type="ECO:0000259" key="5">
    <source>
        <dbReference type="PROSITE" id="PS50937"/>
    </source>
</evidence>
<organism evidence="6 7">
    <name type="scientific">Listeria cornellensis FSL F6-0969</name>
    <dbReference type="NCBI Taxonomy" id="1265820"/>
    <lineage>
        <taxon>Bacteria</taxon>
        <taxon>Bacillati</taxon>
        <taxon>Bacillota</taxon>
        <taxon>Bacilli</taxon>
        <taxon>Bacillales</taxon>
        <taxon>Listeriaceae</taxon>
        <taxon>Listeria</taxon>
    </lineage>
</organism>
<keyword evidence="7" id="KW-1185">Reference proteome</keyword>
<dbReference type="PANTHER" id="PTHR30204">
    <property type="entry name" value="REDOX-CYCLING DRUG-SENSING TRANSCRIPTIONAL ACTIVATOR SOXR"/>
    <property type="match status" value="1"/>
</dbReference>
<reference evidence="6 7" key="1">
    <citation type="journal article" date="2014" name="Int. J. Syst. Evol. Microbiol.">
        <title>Listeria floridensis sp. nov., Listeria aquatica sp. nov., Listeria cornellensis sp. nov., Listeria riparia sp. nov. and Listeria grandensis sp. nov., from agricultural and natural environments.</title>
        <authorList>
            <person name="den Bakker H.C."/>
            <person name="Warchocki S."/>
            <person name="Wright E.M."/>
            <person name="Allred A.F."/>
            <person name="Ahlstrom C."/>
            <person name="Manuel C.S."/>
            <person name="Stasiewicz M.J."/>
            <person name="Burrell A."/>
            <person name="Roof S."/>
            <person name="Strawn L."/>
            <person name="Fortes E.D."/>
            <person name="Nightingale K.K."/>
            <person name="Kephart D."/>
            <person name="Wiedmann M."/>
        </authorList>
    </citation>
    <scope>NUCLEOTIDE SEQUENCE [LARGE SCALE GENOMIC DNA]</scope>
    <source>
        <strain evidence="7">FSL F6-969</strain>
    </source>
</reference>
<dbReference type="RefSeq" id="WP_036081833.1">
    <property type="nucleotide sequence ID" value="NZ_AODE01000036.1"/>
</dbReference>
<dbReference type="InterPro" id="IPR047057">
    <property type="entry name" value="MerR_fam"/>
</dbReference>
<dbReference type="InterPro" id="IPR000551">
    <property type="entry name" value="MerR-type_HTH_dom"/>
</dbReference>